<gene>
    <name evidence="2" type="ORF">CCE28_19570</name>
</gene>
<accession>A0A267MC32</accession>
<dbReference type="InterPro" id="IPR007212">
    <property type="entry name" value="Zf-like"/>
</dbReference>
<dbReference type="AlphaFoldDB" id="A0A267MC32"/>
<comment type="caution">
    <text evidence="2">The sequence shown here is derived from an EMBL/GenBank/DDBJ whole genome shotgun (WGS) entry which is preliminary data.</text>
</comment>
<feature type="domain" description="Cysteine-rich small" evidence="1">
    <location>
        <begin position="8"/>
        <end position="86"/>
    </location>
</feature>
<dbReference type="EMBL" id="NIBG01000028">
    <property type="protein sequence ID" value="PAB57131.1"/>
    <property type="molecule type" value="Genomic_DNA"/>
</dbReference>
<proteinExistence type="predicted"/>
<dbReference type="Pfam" id="PF04071">
    <property type="entry name" value="zf-like"/>
    <property type="match status" value="1"/>
</dbReference>
<reference evidence="2 3" key="1">
    <citation type="submission" date="2017-06" db="EMBL/GenBank/DDBJ databases">
        <title>Draft genome sequence of anaerobic fermentative bacterium Anaeromicrobium sediminis DY2726D isolated from West Pacific Ocean sediments.</title>
        <authorList>
            <person name="Zeng X."/>
        </authorList>
    </citation>
    <scope>NUCLEOTIDE SEQUENCE [LARGE SCALE GENOMIC DNA]</scope>
    <source>
        <strain evidence="2 3">DY2726D</strain>
    </source>
</reference>
<dbReference type="RefSeq" id="WP_095135566.1">
    <property type="nucleotide sequence ID" value="NZ_NIBG01000028.1"/>
</dbReference>
<evidence type="ECO:0000313" key="3">
    <source>
        <dbReference type="Proteomes" id="UP000216024"/>
    </source>
</evidence>
<protein>
    <submittedName>
        <fullName evidence="2">Metal-binding protein</fullName>
    </submittedName>
</protein>
<name>A0A267MC32_9FIRM</name>
<dbReference type="Proteomes" id="UP000216024">
    <property type="component" value="Unassembled WGS sequence"/>
</dbReference>
<organism evidence="2 3">
    <name type="scientific">Anaeromicrobium sediminis</name>
    <dbReference type="NCBI Taxonomy" id="1478221"/>
    <lineage>
        <taxon>Bacteria</taxon>
        <taxon>Bacillati</taxon>
        <taxon>Bacillota</taxon>
        <taxon>Clostridia</taxon>
        <taxon>Peptostreptococcales</taxon>
        <taxon>Thermotaleaceae</taxon>
        <taxon>Anaeromicrobium</taxon>
    </lineage>
</organism>
<evidence type="ECO:0000313" key="2">
    <source>
        <dbReference type="EMBL" id="PAB57131.1"/>
    </source>
</evidence>
<dbReference type="OrthoDB" id="9799337at2"/>
<keyword evidence="3" id="KW-1185">Reference proteome</keyword>
<sequence>MKKLETSNYKFNQHKACEFFPCHEGIDQEKFNCLFCYCPLFMLGNECGGNFKITNGIKDCSSCTRPHDEESYTFIMSKMKKVIEKGSKFVSDL</sequence>
<evidence type="ECO:0000259" key="1">
    <source>
        <dbReference type="Pfam" id="PF04071"/>
    </source>
</evidence>